<feature type="region of interest" description="Disordered" evidence="1">
    <location>
        <begin position="60"/>
        <end position="89"/>
    </location>
</feature>
<proteinExistence type="predicted"/>
<dbReference type="Proteomes" id="UP001224433">
    <property type="component" value="Chromosome"/>
</dbReference>
<evidence type="ECO:0000313" key="3">
    <source>
        <dbReference type="Proteomes" id="UP001224433"/>
    </source>
</evidence>
<name>A0ABY9JLP4_9ACTN</name>
<gene>
    <name evidence="2" type="ORF">P8A20_36115</name>
</gene>
<dbReference type="EMBL" id="CP120983">
    <property type="protein sequence ID" value="WLQ68645.1"/>
    <property type="molecule type" value="Genomic_DNA"/>
</dbReference>
<dbReference type="RefSeq" id="WP_147962810.1">
    <property type="nucleotide sequence ID" value="NZ_CP120983.1"/>
</dbReference>
<sequence>MENGARGGRPFGFGEGVVETGFAYATAEFAPERLPLCRLRVTGGLHEGRDRRIVARLVTGHSSVDGSTAVTPSDTRRTRHHRQALQRPR</sequence>
<feature type="compositionally biased region" description="Basic residues" evidence="1">
    <location>
        <begin position="77"/>
        <end position="89"/>
    </location>
</feature>
<protein>
    <submittedName>
        <fullName evidence="2">Uncharacterized protein</fullName>
    </submittedName>
</protein>
<organism evidence="2 3">
    <name type="scientific">Streptomyces glycanivorans</name>
    <dbReference type="NCBI Taxonomy" id="3033808"/>
    <lineage>
        <taxon>Bacteria</taxon>
        <taxon>Bacillati</taxon>
        <taxon>Actinomycetota</taxon>
        <taxon>Actinomycetes</taxon>
        <taxon>Kitasatosporales</taxon>
        <taxon>Streptomycetaceae</taxon>
        <taxon>Streptomyces</taxon>
    </lineage>
</organism>
<reference evidence="2 3" key="1">
    <citation type="submission" date="2023-03" db="EMBL/GenBank/DDBJ databases">
        <title>Isolation and description of six Streptomyces strains from soil environments, able to metabolize different microbial glucans.</title>
        <authorList>
            <person name="Widen T."/>
            <person name="Larsbrink J."/>
        </authorList>
    </citation>
    <scope>NUCLEOTIDE SEQUENCE [LARGE SCALE GENOMIC DNA]</scope>
    <source>
        <strain evidence="2 3">Alt3</strain>
    </source>
</reference>
<accession>A0ABY9JLP4</accession>
<keyword evidence="3" id="KW-1185">Reference proteome</keyword>
<evidence type="ECO:0000256" key="1">
    <source>
        <dbReference type="SAM" id="MobiDB-lite"/>
    </source>
</evidence>
<evidence type="ECO:0000313" key="2">
    <source>
        <dbReference type="EMBL" id="WLQ68645.1"/>
    </source>
</evidence>
<feature type="compositionally biased region" description="Polar residues" evidence="1">
    <location>
        <begin position="60"/>
        <end position="73"/>
    </location>
</feature>